<dbReference type="GO" id="GO:0008270">
    <property type="term" value="F:zinc ion binding"/>
    <property type="evidence" value="ECO:0007669"/>
    <property type="project" value="InterPro"/>
</dbReference>
<evidence type="ECO:0000313" key="4">
    <source>
        <dbReference type="Proteomes" id="UP001178507"/>
    </source>
</evidence>
<name>A0AA36NK33_9DINO</name>
<dbReference type="GO" id="GO:0003676">
    <property type="term" value="F:nucleic acid binding"/>
    <property type="evidence" value="ECO:0007669"/>
    <property type="project" value="InterPro"/>
</dbReference>
<feature type="domain" description="U1-type" evidence="2">
    <location>
        <begin position="188"/>
        <end position="222"/>
    </location>
</feature>
<protein>
    <recommendedName>
        <fullName evidence="5">C2H2-type domain-containing protein</fullName>
    </recommendedName>
</protein>
<dbReference type="SMART" id="SM00355">
    <property type="entry name" value="ZnF_C2H2"/>
    <property type="match status" value="4"/>
</dbReference>
<reference evidence="3" key="1">
    <citation type="submission" date="2023-08" db="EMBL/GenBank/DDBJ databases">
        <authorList>
            <person name="Chen Y."/>
            <person name="Shah S."/>
            <person name="Dougan E. K."/>
            <person name="Thang M."/>
            <person name="Chan C."/>
        </authorList>
    </citation>
    <scope>NUCLEOTIDE SEQUENCE</scope>
</reference>
<evidence type="ECO:0000259" key="1">
    <source>
        <dbReference type="SMART" id="SM00355"/>
    </source>
</evidence>
<dbReference type="SMART" id="SM00451">
    <property type="entry name" value="ZnF_U1"/>
    <property type="match status" value="3"/>
</dbReference>
<dbReference type="Gene3D" id="3.30.160.60">
    <property type="entry name" value="Classic Zinc Finger"/>
    <property type="match status" value="1"/>
</dbReference>
<dbReference type="SUPFAM" id="SSF57667">
    <property type="entry name" value="beta-beta-alpha zinc fingers"/>
    <property type="match status" value="1"/>
</dbReference>
<gene>
    <name evidence="3" type="ORF">EVOR1521_LOCUS29012</name>
</gene>
<evidence type="ECO:0000259" key="2">
    <source>
        <dbReference type="SMART" id="SM00451"/>
    </source>
</evidence>
<accession>A0AA36NK33</accession>
<dbReference type="InterPro" id="IPR013087">
    <property type="entry name" value="Znf_C2H2_type"/>
</dbReference>
<keyword evidence="4" id="KW-1185">Reference proteome</keyword>
<feature type="domain" description="C2H2-type" evidence="1">
    <location>
        <begin position="254"/>
        <end position="279"/>
    </location>
</feature>
<feature type="domain" description="U1-type" evidence="2">
    <location>
        <begin position="251"/>
        <end position="286"/>
    </location>
</feature>
<feature type="domain" description="C2H2-type" evidence="1">
    <location>
        <begin position="191"/>
        <end position="215"/>
    </location>
</feature>
<dbReference type="EMBL" id="CAUJNA010003664">
    <property type="protein sequence ID" value="CAJ1407271.1"/>
    <property type="molecule type" value="Genomic_DNA"/>
</dbReference>
<evidence type="ECO:0000313" key="3">
    <source>
        <dbReference type="EMBL" id="CAJ1407271.1"/>
    </source>
</evidence>
<feature type="domain" description="C2H2-type" evidence="1">
    <location>
        <begin position="307"/>
        <end position="332"/>
    </location>
</feature>
<comment type="caution">
    <text evidence="3">The sequence shown here is derived from an EMBL/GenBank/DDBJ whole genome shotgun (WGS) entry which is preliminary data.</text>
</comment>
<dbReference type="Proteomes" id="UP001178507">
    <property type="component" value="Unassembled WGS sequence"/>
</dbReference>
<feature type="domain" description="U1-type" evidence="2">
    <location>
        <begin position="356"/>
        <end position="390"/>
    </location>
</feature>
<evidence type="ECO:0008006" key="5">
    <source>
        <dbReference type="Google" id="ProtNLM"/>
    </source>
</evidence>
<proteinExistence type="predicted"/>
<dbReference type="InterPro" id="IPR003604">
    <property type="entry name" value="Matrin/U1-like-C_Znf_C2H2"/>
</dbReference>
<organism evidence="3 4">
    <name type="scientific">Effrenium voratum</name>
    <dbReference type="NCBI Taxonomy" id="2562239"/>
    <lineage>
        <taxon>Eukaryota</taxon>
        <taxon>Sar</taxon>
        <taxon>Alveolata</taxon>
        <taxon>Dinophyceae</taxon>
        <taxon>Suessiales</taxon>
        <taxon>Symbiodiniaceae</taxon>
        <taxon>Effrenium</taxon>
    </lineage>
</organism>
<dbReference type="AlphaFoldDB" id="A0AA36NK33"/>
<dbReference type="InterPro" id="IPR036236">
    <property type="entry name" value="Znf_C2H2_sf"/>
</dbReference>
<feature type="domain" description="C2H2-type" evidence="1">
    <location>
        <begin position="359"/>
        <end position="383"/>
    </location>
</feature>
<sequence length="445" mass="49331">MGSMEGADGAPSKLVTEDLDLAGFAEGQRCFESDEESAVAFHLLLGAGSRRAIGLALAPTSLAMAVEESACVFQTHASGWLPAVVRDLLTRNLPKAYAGDPKELQEVMRSRFNVEVASIVDIRTYDKQATHSANDRCEDEARSASREIETTAKSAYLSLKVLQAHQVARAPGEAKLKNWAEQRIRSCPEGFHCTVCKVGPASEANMQQHVESAQHRKRLVLGGIVKDDHILPPVPKEYQARGIIIKRCEDTLQYMCKLCNAGPFPKLDSVEGHLRGAKHSQKEGREPELQLTAELRKEGFIQQADQLLCQRCGAGPFSDRQGLRLHRQTLQHREGETQVEMEEQLKHLPGYCHLIGQHFCCYMCNISAGSLDGIVQHLVGKGHRKACKCFSEPEPVIFCKDLIVGEATRCYPLQGRLRDGDLEPIWRRKEEHWVQAGPGAKPEGK</sequence>
<dbReference type="Pfam" id="PF12874">
    <property type="entry name" value="zf-met"/>
    <property type="match status" value="1"/>
</dbReference>